<dbReference type="InterPro" id="IPR016181">
    <property type="entry name" value="Acyl_CoA_acyltransferase"/>
</dbReference>
<dbReference type="EMBL" id="JAYFUI010000186">
    <property type="protein sequence ID" value="MEA5673287.1"/>
    <property type="molecule type" value="Genomic_DNA"/>
</dbReference>
<dbReference type="PANTHER" id="PTHR43800:SF1">
    <property type="entry name" value="PEPTIDYL-LYSINE N-ACETYLTRANSFERASE YJAB"/>
    <property type="match status" value="1"/>
</dbReference>
<keyword evidence="1" id="KW-0808">Transferase</keyword>
<dbReference type="CDD" id="cd04301">
    <property type="entry name" value="NAT_SF"/>
    <property type="match status" value="1"/>
</dbReference>
<dbReference type="PROSITE" id="PS51186">
    <property type="entry name" value="GNAT"/>
    <property type="match status" value="1"/>
</dbReference>
<feature type="domain" description="N-acetyltransferase" evidence="3">
    <location>
        <begin position="3"/>
        <end position="162"/>
    </location>
</feature>
<evidence type="ECO:0000256" key="1">
    <source>
        <dbReference type="ARBA" id="ARBA00022679"/>
    </source>
</evidence>
<evidence type="ECO:0000313" key="5">
    <source>
        <dbReference type="Proteomes" id="UP001302573"/>
    </source>
</evidence>
<dbReference type="PANTHER" id="PTHR43800">
    <property type="entry name" value="PEPTIDYL-LYSINE N-ACETYLTRANSFERASE YJAB"/>
    <property type="match status" value="1"/>
</dbReference>
<organism evidence="4 5">
    <name type="scientific">Pseudomonas machongensis</name>
    <dbReference type="NCBI Taxonomy" id="3110229"/>
    <lineage>
        <taxon>Bacteria</taxon>
        <taxon>Pseudomonadati</taxon>
        <taxon>Pseudomonadota</taxon>
        <taxon>Gammaproteobacteria</taxon>
        <taxon>Pseudomonadales</taxon>
        <taxon>Pseudomonadaceae</taxon>
        <taxon>Pseudomonas</taxon>
    </lineage>
</organism>
<name>A0ABU5VJ48_9PSED</name>
<evidence type="ECO:0000256" key="2">
    <source>
        <dbReference type="ARBA" id="ARBA00023315"/>
    </source>
</evidence>
<dbReference type="Proteomes" id="UP001302573">
    <property type="component" value="Unassembled WGS sequence"/>
</dbReference>
<dbReference type="Pfam" id="PF00583">
    <property type="entry name" value="Acetyltransf_1"/>
    <property type="match status" value="1"/>
</dbReference>
<keyword evidence="5" id="KW-1185">Reference proteome</keyword>
<evidence type="ECO:0000313" key="4">
    <source>
        <dbReference type="EMBL" id="MEA5673287.1"/>
    </source>
</evidence>
<sequence length="175" mass="19762">MFTTVRVALPEDASLLLSIERSAAQAFRVFEGLSWLADSPPMPVERHLELIERSTCWVAIDAENRPQGFLSADIYGTDLHIHELSVRHTLQGQGIGRQLVQAAQAYVEINGLHALTLTTFKDVPWNAPFYARLGFQIESDQYVDERLSTLLNEEYEHGFPVGSRCAMVWRAGEQF</sequence>
<dbReference type="InterPro" id="IPR000182">
    <property type="entry name" value="GNAT_dom"/>
</dbReference>
<dbReference type="Gene3D" id="3.40.630.30">
    <property type="match status" value="1"/>
</dbReference>
<reference evidence="4 5" key="1">
    <citation type="submission" date="2023-12" db="EMBL/GenBank/DDBJ databases">
        <title>Pseudomonas machongensis sp. nov., isolated from wilted pepper plants (Capsicum annuum).</title>
        <authorList>
            <person name="Qiu M."/>
            <person name="Li Y."/>
            <person name="Liu Q."/>
            <person name="Zhang X."/>
            <person name="Huang Y."/>
            <person name="Guo R."/>
            <person name="Hu M."/>
            <person name="Zhou J."/>
            <person name="Zhou X."/>
        </authorList>
    </citation>
    <scope>NUCLEOTIDE SEQUENCE [LARGE SCALE GENOMIC DNA]</scope>
    <source>
        <strain evidence="4 5">MH2</strain>
    </source>
</reference>
<keyword evidence="2" id="KW-0012">Acyltransferase</keyword>
<gene>
    <name evidence="4" type="ORF">VA602_18365</name>
</gene>
<comment type="caution">
    <text evidence="4">The sequence shown here is derived from an EMBL/GenBank/DDBJ whole genome shotgun (WGS) entry which is preliminary data.</text>
</comment>
<dbReference type="SUPFAM" id="SSF55729">
    <property type="entry name" value="Acyl-CoA N-acyltransferases (Nat)"/>
    <property type="match status" value="1"/>
</dbReference>
<evidence type="ECO:0000259" key="3">
    <source>
        <dbReference type="PROSITE" id="PS51186"/>
    </source>
</evidence>
<dbReference type="RefSeq" id="WP_323453906.1">
    <property type="nucleotide sequence ID" value="NZ_JAYFUI010000186.1"/>
</dbReference>
<protein>
    <submittedName>
        <fullName evidence="4">GNAT family N-acetyltransferase</fullName>
    </submittedName>
</protein>
<proteinExistence type="predicted"/>
<accession>A0ABU5VJ48</accession>